<dbReference type="GO" id="GO:1990077">
    <property type="term" value="C:primosome complex"/>
    <property type="evidence" value="ECO:0007669"/>
    <property type="project" value="UniProtKB-UniRule"/>
</dbReference>
<comment type="function">
    <text evidence="4">Involved in the restart of stalled replication forks, which reloads the replicative helicase on sites other than the origin of replication; the PriA-PriB pathway is the major replication restart pathway. During primosome assembly it facilitates complex formation between PriA and DnaT on DNA; stabilizes PriA on DNA. Stimulates the DNA unwinding activity of PriA helicase.</text>
</comment>
<dbReference type="Gene3D" id="2.40.50.140">
    <property type="entry name" value="Nucleic acid-binding proteins"/>
    <property type="match status" value="1"/>
</dbReference>
<evidence type="ECO:0000256" key="3">
    <source>
        <dbReference type="ARBA" id="ARBA00023125"/>
    </source>
</evidence>
<dbReference type="InterPro" id="IPR012340">
    <property type="entry name" value="NA-bd_OB-fold"/>
</dbReference>
<dbReference type="AlphaFoldDB" id="T0B1I6"/>
<protein>
    <recommendedName>
        <fullName evidence="4">Replication restart protein PriB</fullName>
    </recommendedName>
</protein>
<evidence type="ECO:0000256" key="2">
    <source>
        <dbReference type="ARBA" id="ARBA00022705"/>
    </source>
</evidence>
<dbReference type="HAMAP" id="MF_00720">
    <property type="entry name" value="PriB"/>
    <property type="match status" value="1"/>
</dbReference>
<dbReference type="eggNOG" id="COG2965">
    <property type="taxonomic scope" value="Bacteria"/>
</dbReference>
<dbReference type="NCBIfam" id="TIGR04418">
    <property type="entry name" value="PriB_gamma"/>
    <property type="match status" value="1"/>
</dbReference>
<proteinExistence type="inferred from homology"/>
<keyword evidence="1 4" id="KW-0639">Primosome</keyword>
<dbReference type="PROSITE" id="PS50935">
    <property type="entry name" value="SSB"/>
    <property type="match status" value="1"/>
</dbReference>
<dbReference type="GO" id="GO:0006269">
    <property type="term" value="P:DNA replication, synthesis of primer"/>
    <property type="evidence" value="ECO:0007669"/>
    <property type="project" value="UniProtKB-KW"/>
</dbReference>
<comment type="similarity">
    <text evidence="4">Belongs to the PriB family.</text>
</comment>
<name>T0B1I6_9RHOO</name>
<evidence type="ECO:0000256" key="4">
    <source>
        <dbReference type="HAMAP-Rule" id="MF_00720"/>
    </source>
</evidence>
<dbReference type="InterPro" id="IPR000424">
    <property type="entry name" value="Primosome_PriB/ssb"/>
</dbReference>
<evidence type="ECO:0000313" key="5">
    <source>
        <dbReference type="EMBL" id="EPZ16643.1"/>
    </source>
</evidence>
<keyword evidence="6" id="KW-1185">Reference proteome</keyword>
<evidence type="ECO:0000256" key="1">
    <source>
        <dbReference type="ARBA" id="ARBA00022515"/>
    </source>
</evidence>
<comment type="caution">
    <text evidence="5">The sequence shown here is derived from an EMBL/GenBank/DDBJ whole genome shotgun (WGS) entry which is preliminary data.</text>
</comment>
<dbReference type="EMBL" id="ATJV01000042">
    <property type="protein sequence ID" value="EPZ16643.1"/>
    <property type="molecule type" value="Genomic_DNA"/>
</dbReference>
<gene>
    <name evidence="4" type="primary">priB</name>
    <name evidence="5" type="ORF">M622_11135</name>
</gene>
<dbReference type="STRING" id="1348657.M622_11135"/>
<dbReference type="OrthoDB" id="5296916at2"/>
<dbReference type="GO" id="GO:0003697">
    <property type="term" value="F:single-stranded DNA binding"/>
    <property type="evidence" value="ECO:0007669"/>
    <property type="project" value="UniProtKB-UniRule"/>
</dbReference>
<dbReference type="PIRSF" id="PIRSF003135">
    <property type="entry name" value="Primosomal_n"/>
    <property type="match status" value="1"/>
</dbReference>
<keyword evidence="2 4" id="KW-0235">DNA replication</keyword>
<sequence length="104" mass="10895">MPGPGLNELRFDARVAELLPLRRTPAGVPVASCVLAHESKQMEAGLSRDVSVEVQAVAVGDLAGVLAGVKPGAVLRLSGFLAARSLRSRSPVLHLNTIEFLEGN</sequence>
<keyword evidence="3 4" id="KW-0238">DNA-binding</keyword>
<dbReference type="InterPro" id="IPR023646">
    <property type="entry name" value="Prisomal_replication_PriB"/>
</dbReference>
<accession>T0B1I6</accession>
<dbReference type="Pfam" id="PF22657">
    <property type="entry name" value="SSB_1"/>
    <property type="match status" value="1"/>
</dbReference>
<dbReference type="RefSeq" id="WP_021248213.1">
    <property type="nucleotide sequence ID" value="NZ_ATJV01000042.1"/>
</dbReference>
<dbReference type="SUPFAM" id="SSF50249">
    <property type="entry name" value="Nucleic acid-binding proteins"/>
    <property type="match status" value="1"/>
</dbReference>
<organism evidence="5 6">
    <name type="scientific">Thauera terpenica 58Eu</name>
    <dbReference type="NCBI Taxonomy" id="1348657"/>
    <lineage>
        <taxon>Bacteria</taxon>
        <taxon>Pseudomonadati</taxon>
        <taxon>Pseudomonadota</taxon>
        <taxon>Betaproteobacteria</taxon>
        <taxon>Rhodocyclales</taxon>
        <taxon>Zoogloeaceae</taxon>
        <taxon>Thauera</taxon>
    </lineage>
</organism>
<dbReference type="Proteomes" id="UP000015455">
    <property type="component" value="Unassembled WGS sequence"/>
</dbReference>
<reference evidence="5 6" key="1">
    <citation type="submission" date="2013-06" db="EMBL/GenBank/DDBJ databases">
        <title>Draft genome sequence of Thauera terpenica.</title>
        <authorList>
            <person name="Liu B."/>
            <person name="Frostegard A.H."/>
            <person name="Shapleigh J.P."/>
        </authorList>
    </citation>
    <scope>NUCLEOTIDE SEQUENCE [LARGE SCALE GENOMIC DNA]</scope>
    <source>
        <strain evidence="5 6">58Eu</strain>
    </source>
</reference>
<comment type="subunit">
    <text evidence="4">Homodimer. Interacts with PriA and DnaT. Component of the replication restart primosome. Primosome assembly occurs via a 'hand-off' mechanism. PriA binds to replication forks, subsequently PriB then DnaT bind; DnaT then displaces ssDNA to generate the helicase loading substrate.</text>
</comment>
<dbReference type="PATRIC" id="fig|1348657.5.peg.766"/>
<evidence type="ECO:0000313" key="6">
    <source>
        <dbReference type="Proteomes" id="UP000015455"/>
    </source>
</evidence>